<dbReference type="OrthoDB" id="7028109at2"/>
<keyword evidence="5" id="KW-1185">Reference proteome</keyword>
<dbReference type="GeneID" id="300205132"/>
<feature type="compositionally biased region" description="Low complexity" evidence="1">
    <location>
        <begin position="7"/>
        <end position="19"/>
    </location>
</feature>
<evidence type="ECO:0000256" key="1">
    <source>
        <dbReference type="SAM" id="MobiDB-lite"/>
    </source>
</evidence>
<organism evidence="3 4">
    <name type="scientific">Pseudomonas asplenii</name>
    <dbReference type="NCBI Taxonomy" id="53407"/>
    <lineage>
        <taxon>Bacteria</taxon>
        <taxon>Pseudomonadati</taxon>
        <taxon>Pseudomonadota</taxon>
        <taxon>Gammaproteobacteria</taxon>
        <taxon>Pseudomonadales</taxon>
        <taxon>Pseudomonadaceae</taxon>
        <taxon>Pseudomonas</taxon>
    </lineage>
</organism>
<gene>
    <name evidence="3" type="ORF">SAMN05216581_2559</name>
    <name evidence="2" type="ORF">SAMN05216598_0073</name>
</gene>
<dbReference type="AlphaFoldDB" id="A0A1H6ND82"/>
<protein>
    <recommendedName>
        <fullName evidence="6">Aspartate-semialdehyde dehydrogenase</fullName>
    </recommendedName>
</protein>
<dbReference type="RefSeq" id="WP_010449447.1">
    <property type="nucleotide sequence ID" value="NZ_CP087202.1"/>
</dbReference>
<dbReference type="EMBL" id="LT629777">
    <property type="protein sequence ID" value="SDR95930.1"/>
    <property type="molecule type" value="Genomic_DNA"/>
</dbReference>
<name>A0A1H6ND82_9PSED</name>
<evidence type="ECO:0000313" key="3">
    <source>
        <dbReference type="EMBL" id="SEI13063.1"/>
    </source>
</evidence>
<accession>A0A1H1NAQ7</accession>
<evidence type="ECO:0008006" key="6">
    <source>
        <dbReference type="Google" id="ProtNLM"/>
    </source>
</evidence>
<accession>A0A1H6ND82</accession>
<feature type="region of interest" description="Disordered" evidence="1">
    <location>
        <begin position="1"/>
        <end position="84"/>
    </location>
</feature>
<proteinExistence type="predicted"/>
<feature type="compositionally biased region" description="Basic and acidic residues" evidence="1">
    <location>
        <begin position="43"/>
        <end position="72"/>
    </location>
</feature>
<reference evidence="5" key="2">
    <citation type="submission" date="2016-10" db="EMBL/GenBank/DDBJ databases">
        <authorList>
            <person name="Varghese N."/>
            <person name="Submissions S."/>
        </authorList>
    </citation>
    <scope>NUCLEOTIDE SEQUENCE [LARGE SCALE GENOMIC DNA]</scope>
    <source>
        <strain evidence="5">ATCC 23835</strain>
    </source>
</reference>
<reference evidence="3 4" key="1">
    <citation type="submission" date="2016-10" db="EMBL/GenBank/DDBJ databases">
        <authorList>
            <person name="de Groot N.N."/>
        </authorList>
    </citation>
    <scope>NUCLEOTIDE SEQUENCE [LARGE SCALE GENOMIC DNA]</scope>
    <source>
        <strain evidence="2">ATCC 23835</strain>
        <strain evidence="3 4">LMG 2158</strain>
    </source>
</reference>
<dbReference type="EMBL" id="LT629972">
    <property type="protein sequence ID" value="SEI13063.1"/>
    <property type="molecule type" value="Genomic_DNA"/>
</dbReference>
<dbReference type="Proteomes" id="UP000199524">
    <property type="component" value="Chromosome I"/>
</dbReference>
<evidence type="ECO:0000313" key="4">
    <source>
        <dbReference type="Proteomes" id="UP000182272"/>
    </source>
</evidence>
<dbReference type="Proteomes" id="UP000182272">
    <property type="component" value="Chromosome I"/>
</dbReference>
<evidence type="ECO:0000313" key="2">
    <source>
        <dbReference type="EMBL" id="SDR95930.1"/>
    </source>
</evidence>
<sequence>MLPPMLPLSVVPVTSQQDPIRPRPDIPPVVPVQESSNESTIDLQKRDPEESAWLLREEQRRQQEQQRQRQREADDDPELHLAVPGDELNADNTVPVVALMEDQPRQGLLVDVEV</sequence>
<evidence type="ECO:0000313" key="5">
    <source>
        <dbReference type="Proteomes" id="UP000199524"/>
    </source>
</evidence>